<keyword evidence="3 7" id="KW-0863">Zinc-finger</keyword>
<evidence type="ECO:0000256" key="3">
    <source>
        <dbReference type="ARBA" id="ARBA00022771"/>
    </source>
</evidence>
<organism evidence="10 11">
    <name type="scientific">Glycine soja</name>
    <name type="common">Wild soybean</name>
    <dbReference type="NCBI Taxonomy" id="3848"/>
    <lineage>
        <taxon>Eukaryota</taxon>
        <taxon>Viridiplantae</taxon>
        <taxon>Streptophyta</taxon>
        <taxon>Embryophyta</taxon>
        <taxon>Tracheophyta</taxon>
        <taxon>Spermatophyta</taxon>
        <taxon>Magnoliopsida</taxon>
        <taxon>eudicotyledons</taxon>
        <taxon>Gunneridae</taxon>
        <taxon>Pentapetalae</taxon>
        <taxon>rosids</taxon>
        <taxon>fabids</taxon>
        <taxon>Fabales</taxon>
        <taxon>Fabaceae</taxon>
        <taxon>Papilionoideae</taxon>
        <taxon>50 kb inversion clade</taxon>
        <taxon>NPAAA clade</taxon>
        <taxon>indigoferoid/millettioid clade</taxon>
        <taxon>Phaseoleae</taxon>
        <taxon>Glycine</taxon>
        <taxon>Glycine subgen. Soja</taxon>
    </lineage>
</organism>
<evidence type="ECO:0000259" key="9">
    <source>
        <dbReference type="PROSITE" id="PS50808"/>
    </source>
</evidence>
<dbReference type="GO" id="GO:0008270">
    <property type="term" value="F:zinc ion binding"/>
    <property type="evidence" value="ECO:0007669"/>
    <property type="project" value="UniProtKB-KW"/>
</dbReference>
<dbReference type="GO" id="GO:0005634">
    <property type="term" value="C:nucleus"/>
    <property type="evidence" value="ECO:0007669"/>
    <property type="project" value="UniProtKB-SubCell"/>
</dbReference>
<keyword evidence="4" id="KW-0862">Zinc</keyword>
<evidence type="ECO:0000256" key="1">
    <source>
        <dbReference type="ARBA" id="ARBA00004123"/>
    </source>
</evidence>
<proteinExistence type="predicted"/>
<dbReference type="SUPFAM" id="SSF53098">
    <property type="entry name" value="Ribonuclease H-like"/>
    <property type="match status" value="1"/>
</dbReference>
<dbReference type="Pfam" id="PF05699">
    <property type="entry name" value="Dimer_Tnp_hAT"/>
    <property type="match status" value="1"/>
</dbReference>
<dbReference type="AlphaFoldDB" id="A0A445HWW4"/>
<evidence type="ECO:0000313" key="10">
    <source>
        <dbReference type="EMBL" id="RZB78054.1"/>
    </source>
</evidence>
<feature type="region of interest" description="Disordered" evidence="8">
    <location>
        <begin position="67"/>
        <end position="138"/>
    </location>
</feature>
<evidence type="ECO:0000256" key="5">
    <source>
        <dbReference type="ARBA" id="ARBA00023125"/>
    </source>
</evidence>
<dbReference type="PROSITE" id="PS50808">
    <property type="entry name" value="ZF_BED"/>
    <property type="match status" value="1"/>
</dbReference>
<dbReference type="GO" id="GO:0003677">
    <property type="term" value="F:DNA binding"/>
    <property type="evidence" value="ECO:0007669"/>
    <property type="project" value="UniProtKB-KW"/>
</dbReference>
<keyword evidence="5" id="KW-0238">DNA-binding</keyword>
<dbReference type="PANTHER" id="PTHR32166:SF123">
    <property type="entry name" value="BED-TYPE DOMAIN-CONTAINING PROTEIN"/>
    <property type="match status" value="1"/>
</dbReference>
<dbReference type="InterPro" id="IPR008906">
    <property type="entry name" value="HATC_C_dom"/>
</dbReference>
<dbReference type="PANTHER" id="PTHR32166">
    <property type="entry name" value="OSJNBA0013A04.12 PROTEIN"/>
    <property type="match status" value="1"/>
</dbReference>
<dbReference type="EMBL" id="QZWG01000011">
    <property type="protein sequence ID" value="RZB78054.1"/>
    <property type="molecule type" value="Genomic_DNA"/>
</dbReference>
<protein>
    <recommendedName>
        <fullName evidence="9">BED-type domain-containing protein</fullName>
    </recommendedName>
</protein>
<dbReference type="GO" id="GO:0046983">
    <property type="term" value="F:protein dimerization activity"/>
    <property type="evidence" value="ECO:0007669"/>
    <property type="project" value="InterPro"/>
</dbReference>
<evidence type="ECO:0000256" key="4">
    <source>
        <dbReference type="ARBA" id="ARBA00022833"/>
    </source>
</evidence>
<evidence type="ECO:0000256" key="2">
    <source>
        <dbReference type="ARBA" id="ARBA00022723"/>
    </source>
</evidence>
<evidence type="ECO:0000313" key="11">
    <source>
        <dbReference type="Proteomes" id="UP000289340"/>
    </source>
</evidence>
<comment type="caution">
    <text evidence="10">The sequence shown here is derived from an EMBL/GenBank/DDBJ whole genome shotgun (WGS) entry which is preliminary data.</text>
</comment>
<dbReference type="InterPro" id="IPR007021">
    <property type="entry name" value="DUF659"/>
</dbReference>
<evidence type="ECO:0000256" key="7">
    <source>
        <dbReference type="PROSITE-ProRule" id="PRU00027"/>
    </source>
</evidence>
<keyword evidence="2" id="KW-0479">Metal-binding</keyword>
<dbReference type="InterPro" id="IPR003656">
    <property type="entry name" value="Znf_BED"/>
</dbReference>
<feature type="domain" description="BED-type" evidence="9">
    <location>
        <begin position="3"/>
        <end position="60"/>
    </location>
</feature>
<accession>A0A445HWW4</accession>
<dbReference type="InterPro" id="IPR012337">
    <property type="entry name" value="RNaseH-like_sf"/>
</dbReference>
<dbReference type="Proteomes" id="UP000289340">
    <property type="component" value="Chromosome 11"/>
</dbReference>
<dbReference type="Pfam" id="PF04937">
    <property type="entry name" value="DUF659"/>
    <property type="match status" value="1"/>
</dbReference>
<name>A0A445HWW4_GLYSO</name>
<evidence type="ECO:0000256" key="6">
    <source>
        <dbReference type="ARBA" id="ARBA00023242"/>
    </source>
</evidence>
<sequence length="559" mass="63341">MVRGRDACWEHCVLVDATKQKVRCNYCQREFSGGVYRMKFHLAQIKNKDIVPCTEVPTDVRDHIQSILSAPKKPKTPKKQKTDQATVANGQQNSSSASGGFHHNHGYSGQNGSACPSLLFPNPSPSAQPLEHDAQKQKQDDADRKLAIFFFHNSIPFSAAKSIYYQEMVDAVAQCGVGYKAPSYEKLRSTLLEKVKADIHSDYKKYRDEWKETGCTVLCDNWSDGRTGSLAVFSVACPKGTLFLKSVDVSGHENDSTYLFELLESVVLEVGAENVVQVITDASASYVCAGRLLIARFWKYAHEAVSVSEPLVKCLRMVDGDMPAMGYVYEGIERAKVAIKAYYKGIEEKYIPIWDIIDRRWNMQIHSSLHAAAAFLNPSISYNPNFKKDLRMRNGFQEAMLRLAITDKDKMKITKELPTYINAQGALGTDFAVLGRTLNAPGDWWASYGYEIPTLQKAAVRILSQPCSSLWYRWNWSTFESIHNRKRNRVELEKFSELVFVHSNLWLQTIFKRREAKSEPIIFDEIDCSCEWPSEIESSPPLMDDSWLDDFPLQCRGSP</sequence>
<evidence type="ECO:0000256" key="8">
    <source>
        <dbReference type="SAM" id="MobiDB-lite"/>
    </source>
</evidence>
<keyword evidence="6" id="KW-0539">Nucleus</keyword>
<dbReference type="Pfam" id="PF02892">
    <property type="entry name" value="zf-BED"/>
    <property type="match status" value="1"/>
</dbReference>
<gene>
    <name evidence="10" type="ORF">D0Y65_028822</name>
</gene>
<keyword evidence="11" id="KW-1185">Reference proteome</keyword>
<reference evidence="10 11" key="1">
    <citation type="submission" date="2018-09" db="EMBL/GenBank/DDBJ databases">
        <title>A high-quality reference genome of wild soybean provides a powerful tool to mine soybean genomes.</title>
        <authorList>
            <person name="Xie M."/>
            <person name="Chung C.Y.L."/>
            <person name="Li M.-W."/>
            <person name="Wong F.-L."/>
            <person name="Chan T.-F."/>
            <person name="Lam H.-M."/>
        </authorList>
    </citation>
    <scope>NUCLEOTIDE SEQUENCE [LARGE SCALE GENOMIC DNA]</scope>
    <source>
        <strain evidence="11">cv. W05</strain>
        <tissue evidence="10">Hypocotyl of etiolated seedlings</tissue>
    </source>
</reference>
<feature type="compositionally biased region" description="Low complexity" evidence="8">
    <location>
        <begin position="88"/>
        <end position="100"/>
    </location>
</feature>
<comment type="subcellular location">
    <subcellularLocation>
        <location evidence="1">Nucleus</location>
    </subcellularLocation>
</comment>